<evidence type="ECO:0000313" key="4">
    <source>
        <dbReference type="EMBL" id="POH66637.1"/>
    </source>
</evidence>
<proteinExistence type="predicted"/>
<comment type="caution">
    <text evidence="4">The sequence shown here is derived from an EMBL/GenBank/DDBJ whole genome shotgun (WGS) entry which is preliminary data.</text>
</comment>
<keyword evidence="5" id="KW-1185">Reference proteome</keyword>
<dbReference type="InterPro" id="IPR011611">
    <property type="entry name" value="PfkB_dom"/>
</dbReference>
<sequence>MSRASAGGAIGAGHIVVCGPVSWNTLVYLDQLPEPRPHVTFALEDFQTVGGTSAGKALHLTGLGRAVECQTLLGDDDTSRRVRSVLEAAGIQVTASVVPGAGERHLNLMTRAGERVSVYLSVPAFTEPDVAQFTALSRGAAALVMDLSQTSRALLPTAIAAGVPVWTDVHDYDGRSEFHEPFIRAADYIFMNADGMSDPSAFMRARVAAGTTAVVCTLGAEGAMAVDAEGLHRVAAVPVQVRDTNGAGDAFFAGFLDATLSGASTEAALAAGADQATVALRTKHLHPALETLFP</sequence>
<evidence type="ECO:0000256" key="1">
    <source>
        <dbReference type="ARBA" id="ARBA00022679"/>
    </source>
</evidence>
<gene>
    <name evidence="4" type="ORF">C3B61_08785</name>
</gene>
<dbReference type="InterPro" id="IPR002173">
    <property type="entry name" value="Carboh/pur_kinase_PfkB_CS"/>
</dbReference>
<keyword evidence="1" id="KW-0808">Transferase</keyword>
<dbReference type="Proteomes" id="UP000237340">
    <property type="component" value="Unassembled WGS sequence"/>
</dbReference>
<protein>
    <submittedName>
        <fullName evidence="4">Carbohydrate kinase family protein</fullName>
    </submittedName>
</protein>
<dbReference type="PANTHER" id="PTHR10584:SF166">
    <property type="entry name" value="RIBOKINASE"/>
    <property type="match status" value="1"/>
</dbReference>
<dbReference type="GO" id="GO:0016301">
    <property type="term" value="F:kinase activity"/>
    <property type="evidence" value="ECO:0007669"/>
    <property type="project" value="UniProtKB-KW"/>
</dbReference>
<keyword evidence="2 4" id="KW-0418">Kinase</keyword>
<name>A0A2S3ZGX3_9MICO</name>
<feature type="domain" description="Carbohydrate kinase PfkB" evidence="3">
    <location>
        <begin position="47"/>
        <end position="284"/>
    </location>
</feature>
<accession>A0A2S3ZGX3</accession>
<dbReference type="EMBL" id="PPXD01000009">
    <property type="protein sequence ID" value="POH66637.1"/>
    <property type="molecule type" value="Genomic_DNA"/>
</dbReference>
<evidence type="ECO:0000256" key="2">
    <source>
        <dbReference type="ARBA" id="ARBA00022777"/>
    </source>
</evidence>
<dbReference type="SUPFAM" id="SSF53613">
    <property type="entry name" value="Ribokinase-like"/>
    <property type="match status" value="1"/>
</dbReference>
<dbReference type="RefSeq" id="WP_103460267.1">
    <property type="nucleotide sequence ID" value="NZ_PPXD01000009.1"/>
</dbReference>
<dbReference type="AlphaFoldDB" id="A0A2S3ZGX3"/>
<dbReference type="Gene3D" id="3.40.1190.20">
    <property type="match status" value="1"/>
</dbReference>
<dbReference type="Pfam" id="PF00294">
    <property type="entry name" value="PfkB"/>
    <property type="match status" value="1"/>
</dbReference>
<organism evidence="4 5">
    <name type="scientific">Cryobacterium zongtaii</name>
    <dbReference type="NCBI Taxonomy" id="1259217"/>
    <lineage>
        <taxon>Bacteria</taxon>
        <taxon>Bacillati</taxon>
        <taxon>Actinomycetota</taxon>
        <taxon>Actinomycetes</taxon>
        <taxon>Micrococcales</taxon>
        <taxon>Microbacteriaceae</taxon>
        <taxon>Cryobacterium</taxon>
    </lineage>
</organism>
<dbReference type="PROSITE" id="PS00584">
    <property type="entry name" value="PFKB_KINASES_2"/>
    <property type="match status" value="1"/>
</dbReference>
<dbReference type="PANTHER" id="PTHR10584">
    <property type="entry name" value="SUGAR KINASE"/>
    <property type="match status" value="1"/>
</dbReference>
<evidence type="ECO:0000313" key="5">
    <source>
        <dbReference type="Proteomes" id="UP000237340"/>
    </source>
</evidence>
<evidence type="ECO:0000259" key="3">
    <source>
        <dbReference type="Pfam" id="PF00294"/>
    </source>
</evidence>
<dbReference type="InterPro" id="IPR029056">
    <property type="entry name" value="Ribokinase-like"/>
</dbReference>
<reference evidence="4 5" key="1">
    <citation type="submission" date="2018-01" db="EMBL/GenBank/DDBJ databases">
        <title>Cryobacterium sp. nov., from glaciers in China.</title>
        <authorList>
            <person name="Liu Q."/>
            <person name="Xin Y.-H."/>
        </authorList>
    </citation>
    <scope>NUCLEOTIDE SEQUENCE [LARGE SCALE GENOMIC DNA]</scope>
    <source>
        <strain evidence="4 5">TMN-42</strain>
    </source>
</reference>